<dbReference type="Proteomes" id="UP000008207">
    <property type="component" value="Chromosome"/>
</dbReference>
<organism evidence="2 3">
    <name type="scientific">Methylobacterium nodulans (strain LMG 21967 / CNCM I-2342 / ORS 2060)</name>
    <dbReference type="NCBI Taxonomy" id="460265"/>
    <lineage>
        <taxon>Bacteria</taxon>
        <taxon>Pseudomonadati</taxon>
        <taxon>Pseudomonadota</taxon>
        <taxon>Alphaproteobacteria</taxon>
        <taxon>Hyphomicrobiales</taxon>
        <taxon>Methylobacteriaceae</taxon>
        <taxon>Methylobacterium</taxon>
    </lineage>
</organism>
<proteinExistence type="predicted"/>
<dbReference type="EMBL" id="CP001349">
    <property type="protein sequence ID" value="ACL55146.1"/>
    <property type="molecule type" value="Genomic_DNA"/>
</dbReference>
<accession>B8IUA1</accession>
<protein>
    <submittedName>
        <fullName evidence="2">Uncharacterized protein</fullName>
    </submittedName>
</protein>
<sequence>MLRRRWSWQSARKLQATVPSLRTGLILRTAPRSCGHRKLRHPPTSLLRTDETGASLVRKRQAICRPGGLPSEERSTKGELPDDNRSLDDLVVRSLEHTLGDEILRRGVGPEGDDPAPDHAGAECIQLLHGSRVEVGARPRRCRRIAGNRRCLRRYTGSQRTVTLLLRRRKLGRRNLGRLRSCRRGNSRGRSRGSRFCYRSALRRRADRLCRSTQRARINRADGLPVGGGTLLGGQLGNS</sequence>
<feature type="compositionally biased region" description="Basic and acidic residues" evidence="1">
    <location>
        <begin position="71"/>
        <end position="85"/>
    </location>
</feature>
<name>B8IUA1_METNO</name>
<gene>
    <name evidence="2" type="ordered locus">Mnod_0099</name>
</gene>
<dbReference type="HOGENOM" id="CLU_1160008_0_0_5"/>
<dbReference type="AlphaFoldDB" id="B8IUA1"/>
<feature type="region of interest" description="Disordered" evidence="1">
    <location>
        <begin position="66"/>
        <end position="85"/>
    </location>
</feature>
<evidence type="ECO:0000313" key="2">
    <source>
        <dbReference type="EMBL" id="ACL55146.1"/>
    </source>
</evidence>
<reference evidence="2 3" key="1">
    <citation type="submission" date="2009-01" db="EMBL/GenBank/DDBJ databases">
        <title>Complete sequence of chromosome of Methylobacterium nodulans ORS 2060.</title>
        <authorList>
            <consortium name="US DOE Joint Genome Institute"/>
            <person name="Lucas S."/>
            <person name="Copeland A."/>
            <person name="Lapidus A."/>
            <person name="Glavina del Rio T."/>
            <person name="Dalin E."/>
            <person name="Tice H."/>
            <person name="Bruce D."/>
            <person name="Goodwin L."/>
            <person name="Pitluck S."/>
            <person name="Sims D."/>
            <person name="Brettin T."/>
            <person name="Detter J.C."/>
            <person name="Han C."/>
            <person name="Larimer F."/>
            <person name="Land M."/>
            <person name="Hauser L."/>
            <person name="Kyrpides N."/>
            <person name="Ivanova N."/>
            <person name="Marx C.J."/>
            <person name="Richardson P."/>
        </authorList>
    </citation>
    <scope>NUCLEOTIDE SEQUENCE [LARGE SCALE GENOMIC DNA]</scope>
    <source>
        <strain evidence="3">LMG 21967 / CNCM I-2342 / ORS 2060</strain>
    </source>
</reference>
<evidence type="ECO:0000256" key="1">
    <source>
        <dbReference type="SAM" id="MobiDB-lite"/>
    </source>
</evidence>
<dbReference type="KEGG" id="mno:Mnod_0099"/>
<keyword evidence="3" id="KW-1185">Reference proteome</keyword>
<evidence type="ECO:0000313" key="3">
    <source>
        <dbReference type="Proteomes" id="UP000008207"/>
    </source>
</evidence>